<dbReference type="AlphaFoldDB" id="A0A1G2Q8V4"/>
<accession>A0A1G2Q8V4</accession>
<dbReference type="EMBL" id="MHTG01000025">
    <property type="protein sequence ID" value="OHA56965.1"/>
    <property type="molecule type" value="Genomic_DNA"/>
</dbReference>
<sequence>MLTSVAYAAENIPILSKINAEIVNPIIQLLIAAAVVVFIYGMIQMVRGEDDARNAGKRHALWGIIGIFIMVSVFGILNVICNTIGCN</sequence>
<evidence type="ECO:0000256" key="1">
    <source>
        <dbReference type="SAM" id="Phobius"/>
    </source>
</evidence>
<gene>
    <name evidence="2" type="ORF">A2114_00295</name>
</gene>
<evidence type="ECO:0000313" key="3">
    <source>
        <dbReference type="Proteomes" id="UP000176494"/>
    </source>
</evidence>
<keyword evidence="1" id="KW-1133">Transmembrane helix</keyword>
<name>A0A1G2Q8V4_9BACT</name>
<dbReference type="InterPro" id="IPR043993">
    <property type="entry name" value="T4SS_pilin"/>
</dbReference>
<protein>
    <submittedName>
        <fullName evidence="2">Uncharacterized protein</fullName>
    </submittedName>
</protein>
<feature type="transmembrane region" description="Helical" evidence="1">
    <location>
        <begin position="60"/>
        <end position="80"/>
    </location>
</feature>
<organism evidence="2 3">
    <name type="scientific">Candidatus Vogelbacteria bacterium GWA1_51_14</name>
    <dbReference type="NCBI Taxonomy" id="1802435"/>
    <lineage>
        <taxon>Bacteria</taxon>
        <taxon>Candidatus Vogeliibacteriota</taxon>
    </lineage>
</organism>
<keyword evidence="1" id="KW-0812">Transmembrane</keyword>
<proteinExistence type="predicted"/>
<dbReference type="Pfam" id="PF18895">
    <property type="entry name" value="T4SS_pilin"/>
    <property type="match status" value="1"/>
</dbReference>
<keyword evidence="1" id="KW-0472">Membrane</keyword>
<reference evidence="2 3" key="1">
    <citation type="journal article" date="2016" name="Nat. Commun.">
        <title>Thousands of microbial genomes shed light on interconnected biogeochemical processes in an aquifer system.</title>
        <authorList>
            <person name="Anantharaman K."/>
            <person name="Brown C.T."/>
            <person name="Hug L.A."/>
            <person name="Sharon I."/>
            <person name="Castelle C.J."/>
            <person name="Probst A.J."/>
            <person name="Thomas B.C."/>
            <person name="Singh A."/>
            <person name="Wilkins M.J."/>
            <person name="Karaoz U."/>
            <person name="Brodie E.L."/>
            <person name="Williams K.H."/>
            <person name="Hubbard S.S."/>
            <person name="Banfield J.F."/>
        </authorList>
    </citation>
    <scope>NUCLEOTIDE SEQUENCE [LARGE SCALE GENOMIC DNA]</scope>
</reference>
<dbReference type="STRING" id="1802435.A2114_00295"/>
<dbReference type="Proteomes" id="UP000176494">
    <property type="component" value="Unassembled WGS sequence"/>
</dbReference>
<comment type="caution">
    <text evidence="2">The sequence shown here is derived from an EMBL/GenBank/DDBJ whole genome shotgun (WGS) entry which is preliminary data.</text>
</comment>
<feature type="transmembrane region" description="Helical" evidence="1">
    <location>
        <begin position="22"/>
        <end position="40"/>
    </location>
</feature>
<evidence type="ECO:0000313" key="2">
    <source>
        <dbReference type="EMBL" id="OHA56965.1"/>
    </source>
</evidence>